<evidence type="ECO:0000259" key="2">
    <source>
        <dbReference type="Pfam" id="PF03184"/>
    </source>
</evidence>
<protein>
    <recommendedName>
        <fullName evidence="2">DDE-1 domain-containing protein</fullName>
    </recommendedName>
</protein>
<accession>A0ABM5L0K1</accession>
<dbReference type="InterPro" id="IPR050863">
    <property type="entry name" value="CenT-Element_Derived"/>
</dbReference>
<feature type="compositionally biased region" description="Low complexity" evidence="1">
    <location>
        <begin position="493"/>
        <end position="502"/>
    </location>
</feature>
<evidence type="ECO:0000313" key="3">
    <source>
        <dbReference type="EnsemblMetazoa" id="XP_050515964.1"/>
    </source>
</evidence>
<name>A0ABM5L0K1_DIAVI</name>
<proteinExistence type="predicted"/>
<dbReference type="Gene3D" id="3.30.420.10">
    <property type="entry name" value="Ribonuclease H-like superfamily/Ribonuclease H"/>
    <property type="match status" value="1"/>
</dbReference>
<feature type="region of interest" description="Disordered" evidence="1">
    <location>
        <begin position="480"/>
        <end position="515"/>
    </location>
</feature>
<evidence type="ECO:0000313" key="4">
    <source>
        <dbReference type="Proteomes" id="UP001652700"/>
    </source>
</evidence>
<dbReference type="PANTHER" id="PTHR19303">
    <property type="entry name" value="TRANSPOSON"/>
    <property type="match status" value="1"/>
</dbReference>
<sequence length="620" mass="70232">MRIYKRMSEKGKTPPDVMLRAVREIKLNAKSIRQTAKSFDIPEATLRRFCKKFTDEEINSEVVHPSTTVGYFGNRQVFTAEQENLLEEYLKKASDIYFGLSVKEVRKFGYEYAQALKVKFPDSWNQNQIAGEDWFTAYLKRHRTLAIRTPEATSLARASSFNKENVGKFFSNLQTVLNRHRFEPFQIFNMDETGVTTVQKPNRVVARRGFKQVGRITSQEHGTLVTMALSVSATGNSIPPFFIFPRVNFKEHFLTSGPPGAAGAANPSGWMTKEHFLLFSRHFVKHVGCSLDRPSLLLLDNHDSHLSIAALNYLKNNGVTVLSFPPHCSHKLQPLDRSVYGPFKKYINSACDSWITNNPGRTMTIYDIPVIVRDALPLAATPKNIMSGFRVSGISPFNRDIFKDHEFSPGYATDRPDPLEPMNSTNQYGSKEQSDLSIESNLSDKPLCKDQPQPGCSKEPDDVSLFENKLDCQMNCSKSSIQEENENSPPITPLKLKPLPKAAARKEQPKNNKRKRHTAILTDTPVKNALEEEQNNTKTAKRRIGSKKETKAKNKKMKKIDEDCIDSDEEDCFCLYCMDKYKNSASGENWIQCSNCKMWAHEACADNPGIFFVCVNCESN</sequence>
<organism evidence="3 4">
    <name type="scientific">Diabrotica virgifera virgifera</name>
    <name type="common">western corn rootworm</name>
    <dbReference type="NCBI Taxonomy" id="50390"/>
    <lineage>
        <taxon>Eukaryota</taxon>
        <taxon>Metazoa</taxon>
        <taxon>Ecdysozoa</taxon>
        <taxon>Arthropoda</taxon>
        <taxon>Hexapoda</taxon>
        <taxon>Insecta</taxon>
        <taxon>Pterygota</taxon>
        <taxon>Neoptera</taxon>
        <taxon>Endopterygota</taxon>
        <taxon>Coleoptera</taxon>
        <taxon>Polyphaga</taxon>
        <taxon>Cucujiformia</taxon>
        <taxon>Chrysomeloidea</taxon>
        <taxon>Chrysomelidae</taxon>
        <taxon>Galerucinae</taxon>
        <taxon>Diabroticina</taxon>
        <taxon>Diabroticites</taxon>
        <taxon>Diabrotica</taxon>
    </lineage>
</organism>
<feature type="region of interest" description="Disordered" evidence="1">
    <location>
        <begin position="529"/>
        <end position="552"/>
    </location>
</feature>
<dbReference type="InterPro" id="IPR036397">
    <property type="entry name" value="RNaseH_sf"/>
</dbReference>
<reference evidence="3" key="1">
    <citation type="submission" date="2025-05" db="UniProtKB">
        <authorList>
            <consortium name="EnsemblMetazoa"/>
        </authorList>
    </citation>
    <scope>IDENTIFICATION</scope>
</reference>
<feature type="compositionally biased region" description="Polar residues" evidence="1">
    <location>
        <begin position="422"/>
        <end position="443"/>
    </location>
</feature>
<dbReference type="Proteomes" id="UP001652700">
    <property type="component" value="Unplaced"/>
</dbReference>
<dbReference type="PANTHER" id="PTHR19303:SF71">
    <property type="entry name" value="ZINC FINGER PHD-TYPE DOMAIN-CONTAINING PROTEIN"/>
    <property type="match status" value="1"/>
</dbReference>
<dbReference type="EnsemblMetazoa" id="XM_050660007.1">
    <property type="protein sequence ID" value="XP_050515964.1"/>
    <property type="gene ID" value="LOC126890815"/>
</dbReference>
<keyword evidence="4" id="KW-1185">Reference proteome</keyword>
<dbReference type="InterPro" id="IPR004875">
    <property type="entry name" value="DDE_SF_endonuclease_dom"/>
</dbReference>
<feature type="region of interest" description="Disordered" evidence="1">
    <location>
        <begin position="408"/>
        <end position="461"/>
    </location>
</feature>
<dbReference type="InterPro" id="IPR011011">
    <property type="entry name" value="Znf_FYVE_PHD"/>
</dbReference>
<feature type="domain" description="DDE-1" evidence="2">
    <location>
        <begin position="225"/>
        <end position="356"/>
    </location>
</feature>
<dbReference type="SUPFAM" id="SSF57903">
    <property type="entry name" value="FYVE/PHD zinc finger"/>
    <property type="match status" value="1"/>
</dbReference>
<dbReference type="RefSeq" id="XP_050515964.1">
    <property type="nucleotide sequence ID" value="XM_050660007.1"/>
</dbReference>
<dbReference type="Pfam" id="PF03184">
    <property type="entry name" value="DDE_1"/>
    <property type="match status" value="1"/>
</dbReference>
<dbReference type="GeneID" id="126890815"/>
<dbReference type="Gene3D" id="3.30.40.10">
    <property type="entry name" value="Zinc/RING finger domain, C3HC4 (zinc finger)"/>
    <property type="match status" value="1"/>
</dbReference>
<evidence type="ECO:0000256" key="1">
    <source>
        <dbReference type="SAM" id="MobiDB-lite"/>
    </source>
</evidence>
<dbReference type="InterPro" id="IPR013083">
    <property type="entry name" value="Znf_RING/FYVE/PHD"/>
</dbReference>